<evidence type="ECO:0000256" key="2">
    <source>
        <dbReference type="SAM" id="SignalP"/>
    </source>
</evidence>
<accession>A0A2W1JV67</accession>
<dbReference type="AlphaFoldDB" id="A0A2W1JV67"/>
<gene>
    <name evidence="3" type="ORF">C1752_01484</name>
</gene>
<dbReference type="PROSITE" id="PS51257">
    <property type="entry name" value="PROKAR_LIPOPROTEIN"/>
    <property type="match status" value="1"/>
</dbReference>
<feature type="compositionally biased region" description="Polar residues" evidence="1">
    <location>
        <begin position="23"/>
        <end position="32"/>
    </location>
</feature>
<dbReference type="Proteomes" id="UP000248857">
    <property type="component" value="Unassembled WGS sequence"/>
</dbReference>
<dbReference type="Gene3D" id="3.10.450.50">
    <property type="match status" value="1"/>
</dbReference>
<name>A0A2W1JV67_9CYAN</name>
<reference evidence="3 4" key="1">
    <citation type="journal article" date="2018" name="Sci. Rep.">
        <title>A novel species of the marine cyanobacterium Acaryochloris with a unique pigment content and lifestyle.</title>
        <authorList>
            <person name="Partensky F."/>
            <person name="Six C."/>
            <person name="Ratin M."/>
            <person name="Garczarek L."/>
            <person name="Vaulot D."/>
            <person name="Probert I."/>
            <person name="Calteau A."/>
            <person name="Gourvil P."/>
            <person name="Marie D."/>
            <person name="Grebert T."/>
            <person name="Bouchier C."/>
            <person name="Le Panse S."/>
            <person name="Gachenot M."/>
            <person name="Rodriguez F."/>
            <person name="Garrido J.L."/>
        </authorList>
    </citation>
    <scope>NUCLEOTIDE SEQUENCE [LARGE SCALE GENOMIC DNA]</scope>
    <source>
        <strain evidence="3 4">RCC1774</strain>
    </source>
</reference>
<sequence>MHNRILIALAIVNMSAVQACESVQTPLPQSRETVSESSEPREGGSELSKPRAVVSALVDAMQTNDAERIRSLFDANASQAYGDGAAKSGEAFFRWLDSDIIERQGRVENAQLAVNGNEVVVTGQYRSIGYASEANFLLTVENGRIINWRMRY</sequence>
<comment type="caution">
    <text evidence="3">The sequence shown here is derived from an EMBL/GenBank/DDBJ whole genome shotgun (WGS) entry which is preliminary data.</text>
</comment>
<keyword evidence="4" id="KW-1185">Reference proteome</keyword>
<proteinExistence type="predicted"/>
<feature type="chain" id="PRO_5015985574" description="SnoaL-like domain-containing protein" evidence="2">
    <location>
        <begin position="20"/>
        <end position="152"/>
    </location>
</feature>
<evidence type="ECO:0000313" key="4">
    <source>
        <dbReference type="Proteomes" id="UP000248857"/>
    </source>
</evidence>
<protein>
    <recommendedName>
        <fullName evidence="5">SnoaL-like domain-containing protein</fullName>
    </recommendedName>
</protein>
<evidence type="ECO:0000313" key="3">
    <source>
        <dbReference type="EMBL" id="PZD74362.1"/>
    </source>
</evidence>
<organism evidence="3 4">
    <name type="scientific">Acaryochloris thomasi RCC1774</name>
    <dbReference type="NCBI Taxonomy" id="1764569"/>
    <lineage>
        <taxon>Bacteria</taxon>
        <taxon>Bacillati</taxon>
        <taxon>Cyanobacteriota</taxon>
        <taxon>Cyanophyceae</taxon>
        <taxon>Acaryochloridales</taxon>
        <taxon>Acaryochloridaceae</taxon>
        <taxon>Acaryochloris</taxon>
        <taxon>Acaryochloris thomasi</taxon>
    </lineage>
</organism>
<evidence type="ECO:0000256" key="1">
    <source>
        <dbReference type="SAM" id="MobiDB-lite"/>
    </source>
</evidence>
<feature type="region of interest" description="Disordered" evidence="1">
    <location>
        <begin position="23"/>
        <end position="48"/>
    </location>
</feature>
<evidence type="ECO:0008006" key="5">
    <source>
        <dbReference type="Google" id="ProtNLM"/>
    </source>
</evidence>
<dbReference type="InterPro" id="IPR032710">
    <property type="entry name" value="NTF2-like_dom_sf"/>
</dbReference>
<dbReference type="SUPFAM" id="SSF54427">
    <property type="entry name" value="NTF2-like"/>
    <property type="match status" value="1"/>
</dbReference>
<keyword evidence="2" id="KW-0732">Signal</keyword>
<feature type="signal peptide" evidence="2">
    <location>
        <begin position="1"/>
        <end position="19"/>
    </location>
</feature>
<dbReference type="EMBL" id="PQWO01000003">
    <property type="protein sequence ID" value="PZD74362.1"/>
    <property type="molecule type" value="Genomic_DNA"/>
</dbReference>